<dbReference type="InterPro" id="IPR000717">
    <property type="entry name" value="PCI_dom"/>
</dbReference>
<dbReference type="Gene3D" id="1.10.10.10">
    <property type="entry name" value="Winged helix-like DNA-binding domain superfamily/Winged helix DNA-binding domain"/>
    <property type="match status" value="1"/>
</dbReference>
<dbReference type="Gene3D" id="1.25.40.250">
    <property type="entry name" value="ARM repeat, domain 1"/>
    <property type="match status" value="1"/>
</dbReference>
<evidence type="ECO:0000256" key="2">
    <source>
        <dbReference type="ARBA" id="ARBA00022540"/>
    </source>
</evidence>
<dbReference type="GO" id="GO:0005852">
    <property type="term" value="C:eukaryotic translation initiation factor 3 complex"/>
    <property type="evidence" value="ECO:0007669"/>
    <property type="project" value="UniProtKB-UniRule"/>
</dbReference>
<comment type="function">
    <text evidence="4">Component of the eukaryotic translation initiation factor 3 (eIF-3) complex, which is involved in protein synthesis of a specialized repertoire of mRNAs and, together with other initiation factors, stimulates binding of mRNA and methionyl-tRNAi to the 40S ribosome. The eIF-3 complex specifically targets and initiates translation of a subset of mRNAs involved in cell proliferation.</text>
</comment>
<keyword evidence="7" id="KW-1185">Reference proteome</keyword>
<comment type="similarity">
    <text evidence="4">Belongs to the eIF-3 subunit K family.</text>
</comment>
<dbReference type="GO" id="GO:0001732">
    <property type="term" value="P:formation of cytoplasmic translation initiation complex"/>
    <property type="evidence" value="ECO:0007669"/>
    <property type="project" value="UniProtKB-UniRule"/>
</dbReference>
<proteinExistence type="inferred from homology"/>
<evidence type="ECO:0000313" key="7">
    <source>
        <dbReference type="Proteomes" id="UP001608902"/>
    </source>
</evidence>
<dbReference type="GO" id="GO:0033290">
    <property type="term" value="C:eukaryotic 48S preinitiation complex"/>
    <property type="evidence" value="ECO:0007669"/>
    <property type="project" value="UniProtKB-UniRule"/>
</dbReference>
<dbReference type="InterPro" id="IPR036390">
    <property type="entry name" value="WH_DNA-bd_sf"/>
</dbReference>
<comment type="caution">
    <text evidence="6">The sequence shown here is derived from an EMBL/GenBank/DDBJ whole genome shotgun (WGS) entry which is preliminary data.</text>
</comment>
<evidence type="ECO:0000256" key="4">
    <source>
        <dbReference type="HAMAP-Rule" id="MF_03010"/>
    </source>
</evidence>
<organism evidence="6 7">
    <name type="scientific">Gnathostoma spinigerum</name>
    <dbReference type="NCBI Taxonomy" id="75299"/>
    <lineage>
        <taxon>Eukaryota</taxon>
        <taxon>Metazoa</taxon>
        <taxon>Ecdysozoa</taxon>
        <taxon>Nematoda</taxon>
        <taxon>Chromadorea</taxon>
        <taxon>Rhabditida</taxon>
        <taxon>Spirurina</taxon>
        <taxon>Gnathostomatomorpha</taxon>
        <taxon>Gnathostomatoidea</taxon>
        <taxon>Gnathostomatidae</taxon>
        <taxon>Gnathostoma</taxon>
    </lineage>
</organism>
<comment type="subunit">
    <text evidence="4">Component of the eukaryotic translation initiation factor 3 (eIF-3) complex.</text>
</comment>
<dbReference type="InterPro" id="IPR016020">
    <property type="entry name" value="Transl_init_fac_sub12_N_euk"/>
</dbReference>
<keyword evidence="2 4" id="KW-0396">Initiation factor</keyword>
<dbReference type="PROSITE" id="PS50250">
    <property type="entry name" value="PCI"/>
    <property type="match status" value="1"/>
</dbReference>
<name>A0ABD6EKL4_9BILA</name>
<keyword evidence="1 4" id="KW-0963">Cytoplasm</keyword>
<dbReference type="GO" id="GO:0003723">
    <property type="term" value="F:RNA binding"/>
    <property type="evidence" value="ECO:0007669"/>
    <property type="project" value="UniProtKB-UniRule"/>
</dbReference>
<dbReference type="HAMAP" id="MF_03010">
    <property type="entry name" value="eIF3k"/>
    <property type="match status" value="1"/>
</dbReference>
<keyword evidence="3 4" id="KW-0648">Protein biosynthesis</keyword>
<dbReference type="GO" id="GO:0016282">
    <property type="term" value="C:eukaryotic 43S preinitiation complex"/>
    <property type="evidence" value="ECO:0007669"/>
    <property type="project" value="UniProtKB-UniRule"/>
</dbReference>
<feature type="domain" description="PCI" evidence="5">
    <location>
        <begin position="42"/>
        <end position="219"/>
    </location>
</feature>
<dbReference type="AlphaFoldDB" id="A0ABD6EKL4"/>
<dbReference type="Proteomes" id="UP001608902">
    <property type="component" value="Unassembled WGS sequence"/>
</dbReference>
<dbReference type="InterPro" id="IPR033464">
    <property type="entry name" value="CSN8_PSD8_EIF3K"/>
</dbReference>
<dbReference type="EMBL" id="JBGFUD010005059">
    <property type="protein sequence ID" value="MFH4980095.1"/>
    <property type="molecule type" value="Genomic_DNA"/>
</dbReference>
<evidence type="ECO:0000259" key="5">
    <source>
        <dbReference type="PROSITE" id="PS50250"/>
    </source>
</evidence>
<dbReference type="InterPro" id="IPR009374">
    <property type="entry name" value="eIF3k"/>
</dbReference>
<dbReference type="InterPro" id="IPR016024">
    <property type="entry name" value="ARM-type_fold"/>
</dbReference>
<gene>
    <name evidence="6" type="ORF">AB6A40_006804</name>
</gene>
<comment type="subcellular location">
    <subcellularLocation>
        <location evidence="4">Cytoplasm</location>
    </subcellularLocation>
</comment>
<evidence type="ECO:0000256" key="1">
    <source>
        <dbReference type="ARBA" id="ARBA00022490"/>
    </source>
</evidence>
<sequence>MSTFASLKEQLSQRLQGVNRYDPNNVALLERCVNSMVQENNYDKDILLTTLKLYQLNPDKYNENIVKKILLKTMMMAPRSDYALAKYLIDANHVSSAELKKVLDIGALLESCNFAVFWRLMRGEVRPQDTVDGARQLTDLPKTIRPIVGFEESVRLYACQVINVTFQNIEKSLMSSLLGGSSEKQMAEYANRFGWKSSGDVFFIQNHEATIKSRNIEEKLQFEDCKGFLTEIC</sequence>
<reference evidence="6 7" key="1">
    <citation type="submission" date="2024-08" db="EMBL/GenBank/DDBJ databases">
        <title>Gnathostoma spinigerum genome.</title>
        <authorList>
            <person name="Gonzalez-Bertolin B."/>
            <person name="Monzon S."/>
            <person name="Zaballos A."/>
            <person name="Jimenez P."/>
            <person name="Dekumyoy P."/>
            <person name="Varona S."/>
            <person name="Cuesta I."/>
            <person name="Sumanam S."/>
            <person name="Adisakwattana P."/>
            <person name="Gasser R.B."/>
            <person name="Hernandez-Gonzalez A."/>
            <person name="Young N.D."/>
            <person name="Perteguer M.J."/>
        </authorList>
    </citation>
    <scope>NUCLEOTIDE SEQUENCE [LARGE SCALE GENOMIC DNA]</scope>
    <source>
        <strain evidence="6">AL3</strain>
        <tissue evidence="6">Liver</tissue>
    </source>
</reference>
<dbReference type="InterPro" id="IPR036388">
    <property type="entry name" value="WH-like_DNA-bd_sf"/>
</dbReference>
<dbReference type="GO" id="GO:0003743">
    <property type="term" value="F:translation initiation factor activity"/>
    <property type="evidence" value="ECO:0007669"/>
    <property type="project" value="UniProtKB-UniRule"/>
</dbReference>
<dbReference type="FunFam" id="1.10.10.10:FF:000212">
    <property type="entry name" value="Eukaryotic translation initiation factor 3 subunit K"/>
    <property type="match status" value="1"/>
</dbReference>
<protein>
    <recommendedName>
        <fullName evidence="4">Eukaryotic translation initiation factor 3 subunit K</fullName>
        <shortName evidence="4">eIF3k</shortName>
    </recommendedName>
    <alternativeName>
        <fullName evidence="4">eIF-3 p25</fullName>
    </alternativeName>
</protein>
<dbReference type="PANTHER" id="PTHR13022">
    <property type="entry name" value="EUKARYOTIC TRANSLATION INITIATION FACTOR 3 SUBUNIT 11"/>
    <property type="match status" value="1"/>
</dbReference>
<dbReference type="FunFam" id="1.25.40.250:FF:000008">
    <property type="entry name" value="Eukaryotic translation initiation factor 3 subunit K"/>
    <property type="match status" value="1"/>
</dbReference>
<dbReference type="Pfam" id="PF10075">
    <property type="entry name" value="CSN8_PSD8_EIF3K"/>
    <property type="match status" value="1"/>
</dbReference>
<evidence type="ECO:0000256" key="3">
    <source>
        <dbReference type="ARBA" id="ARBA00022917"/>
    </source>
</evidence>
<accession>A0ABD6EKL4</accession>
<evidence type="ECO:0000313" key="6">
    <source>
        <dbReference type="EMBL" id="MFH4980095.1"/>
    </source>
</evidence>
<dbReference type="SUPFAM" id="SSF48371">
    <property type="entry name" value="ARM repeat"/>
    <property type="match status" value="1"/>
</dbReference>
<dbReference type="SUPFAM" id="SSF46785">
    <property type="entry name" value="Winged helix' DNA-binding domain"/>
    <property type="match status" value="1"/>
</dbReference>
<dbReference type="PANTHER" id="PTHR13022:SF0">
    <property type="entry name" value="EUKARYOTIC TRANSLATION INITIATION FACTOR 3 SUBUNIT K"/>
    <property type="match status" value="1"/>
</dbReference>